<protein>
    <submittedName>
        <fullName evidence="1">Uncharacterized protein</fullName>
    </submittedName>
</protein>
<evidence type="ECO:0000313" key="2">
    <source>
        <dbReference type="Proteomes" id="UP001592582"/>
    </source>
</evidence>
<gene>
    <name evidence="1" type="ORF">ACEZDG_14155</name>
</gene>
<organism evidence="1 2">
    <name type="scientific">Streptacidiphilus alkalitolerans</name>
    <dbReference type="NCBI Taxonomy" id="3342712"/>
    <lineage>
        <taxon>Bacteria</taxon>
        <taxon>Bacillati</taxon>
        <taxon>Actinomycetota</taxon>
        <taxon>Actinomycetes</taxon>
        <taxon>Kitasatosporales</taxon>
        <taxon>Streptomycetaceae</taxon>
        <taxon>Streptacidiphilus</taxon>
    </lineage>
</organism>
<evidence type="ECO:0000313" key="1">
    <source>
        <dbReference type="EMBL" id="MFC1410409.1"/>
    </source>
</evidence>
<name>A0ABV6V9K7_9ACTN</name>
<accession>A0ABV6V9K7</accession>
<dbReference type="Proteomes" id="UP001592582">
    <property type="component" value="Unassembled WGS sequence"/>
</dbReference>
<sequence length="132" mass="14540">MSSDILEFHSTPEGQTITEEGAPVEESRKVVFRIDEEEFTAHEPQSTVTARLLAAQHLAGSRQIKALDDFGKAVFPDLEERDRFVEKTNTIRFELYADVLIALAKAFAGGAPANRAARRSARSTKAKPAPVE</sequence>
<comment type="caution">
    <text evidence="1">The sequence shown here is derived from an EMBL/GenBank/DDBJ whole genome shotgun (WGS) entry which is preliminary data.</text>
</comment>
<proteinExistence type="predicted"/>
<reference evidence="1 2" key="1">
    <citation type="submission" date="2024-09" db="EMBL/GenBank/DDBJ databases">
        <authorList>
            <person name="Lee S.D."/>
        </authorList>
    </citation>
    <scope>NUCLEOTIDE SEQUENCE [LARGE SCALE GENOMIC DNA]</scope>
    <source>
        <strain evidence="1 2">N1-1</strain>
    </source>
</reference>
<keyword evidence="2" id="KW-1185">Reference proteome</keyword>
<dbReference type="EMBL" id="JBHEZX010000005">
    <property type="protein sequence ID" value="MFC1410409.1"/>
    <property type="molecule type" value="Genomic_DNA"/>
</dbReference>